<protein>
    <submittedName>
        <fullName evidence="2">Uncharacterized protein</fullName>
    </submittedName>
</protein>
<accession>X6LMF3</accession>
<reference evidence="2 3" key="1">
    <citation type="journal article" date="2013" name="Curr. Biol.">
        <title>The Genome of the Foraminiferan Reticulomyxa filosa.</title>
        <authorList>
            <person name="Glockner G."/>
            <person name="Hulsmann N."/>
            <person name="Schleicher M."/>
            <person name="Noegel A.A."/>
            <person name="Eichinger L."/>
            <person name="Gallinger C."/>
            <person name="Pawlowski J."/>
            <person name="Sierra R."/>
            <person name="Euteneuer U."/>
            <person name="Pillet L."/>
            <person name="Moustafa A."/>
            <person name="Platzer M."/>
            <person name="Groth M."/>
            <person name="Szafranski K."/>
            <person name="Schliwa M."/>
        </authorList>
    </citation>
    <scope>NUCLEOTIDE SEQUENCE [LARGE SCALE GENOMIC DNA]</scope>
</reference>
<comment type="caution">
    <text evidence="2">The sequence shown here is derived from an EMBL/GenBank/DDBJ whole genome shotgun (WGS) entry which is preliminary data.</text>
</comment>
<dbReference type="EMBL" id="ASPP01036060">
    <property type="protein sequence ID" value="ETO02327.1"/>
    <property type="molecule type" value="Genomic_DNA"/>
</dbReference>
<proteinExistence type="predicted"/>
<dbReference type="Proteomes" id="UP000023152">
    <property type="component" value="Unassembled WGS sequence"/>
</dbReference>
<gene>
    <name evidence="2" type="ORF">RFI_35109</name>
</gene>
<keyword evidence="3" id="KW-1185">Reference proteome</keyword>
<feature type="non-terminal residue" evidence="2">
    <location>
        <position position="1"/>
    </location>
</feature>
<name>X6LMF3_RETFI</name>
<feature type="compositionally biased region" description="Polar residues" evidence="1">
    <location>
        <begin position="188"/>
        <end position="209"/>
    </location>
</feature>
<dbReference type="AlphaFoldDB" id="X6LMF3"/>
<feature type="non-terminal residue" evidence="2">
    <location>
        <position position="209"/>
    </location>
</feature>
<sequence>EILNIRISQMPVVVAEEKKRESKGWTSTEMVALIAYTRVDYALRVCQEMHHCVISNNADERGLSVTLLNGDARNLKWKKNRFEYVYCHFPIQKAKGLSACRYSYLNDNNNNKLETSTNSISKSSQLSSDCLSVSSHDSTDTISKSLSNNSGGDQCIIAPSLQQSPSWSSTTSSCLSSQRMAMPELNLPPSNTTTRNVQTNVSHSCAVSP</sequence>
<feature type="region of interest" description="Disordered" evidence="1">
    <location>
        <begin position="183"/>
        <end position="209"/>
    </location>
</feature>
<evidence type="ECO:0000256" key="1">
    <source>
        <dbReference type="SAM" id="MobiDB-lite"/>
    </source>
</evidence>
<organism evidence="2 3">
    <name type="scientific">Reticulomyxa filosa</name>
    <dbReference type="NCBI Taxonomy" id="46433"/>
    <lineage>
        <taxon>Eukaryota</taxon>
        <taxon>Sar</taxon>
        <taxon>Rhizaria</taxon>
        <taxon>Retaria</taxon>
        <taxon>Foraminifera</taxon>
        <taxon>Monothalamids</taxon>
        <taxon>Reticulomyxidae</taxon>
        <taxon>Reticulomyxa</taxon>
    </lineage>
</organism>
<evidence type="ECO:0000313" key="3">
    <source>
        <dbReference type="Proteomes" id="UP000023152"/>
    </source>
</evidence>
<evidence type="ECO:0000313" key="2">
    <source>
        <dbReference type="EMBL" id="ETO02327.1"/>
    </source>
</evidence>